<dbReference type="InterPro" id="IPR013785">
    <property type="entry name" value="Aldolase_TIM"/>
</dbReference>
<dbReference type="SUPFAM" id="SSF51569">
    <property type="entry name" value="Aldolase"/>
    <property type="match status" value="1"/>
</dbReference>
<dbReference type="EMBL" id="BJCF01000012">
    <property type="protein sequence ID" value="GCL41815.1"/>
    <property type="molecule type" value="Genomic_DNA"/>
</dbReference>
<evidence type="ECO:0000313" key="1">
    <source>
        <dbReference type="EMBL" id="GCL41815.1"/>
    </source>
</evidence>
<organism evidence="1 2">
    <name type="scientific">Dolichospermum planctonicum</name>
    <dbReference type="NCBI Taxonomy" id="136072"/>
    <lineage>
        <taxon>Bacteria</taxon>
        <taxon>Bacillati</taxon>
        <taxon>Cyanobacteriota</taxon>
        <taxon>Cyanophyceae</taxon>
        <taxon>Nostocales</taxon>
        <taxon>Aphanizomenonaceae</taxon>
        <taxon>Dolichospermum</taxon>
    </lineage>
</organism>
<dbReference type="Gene3D" id="3.20.20.70">
    <property type="entry name" value="Aldolase class I"/>
    <property type="match status" value="1"/>
</dbReference>
<reference evidence="2" key="1">
    <citation type="submission" date="2019-02" db="EMBL/GenBank/DDBJ databases">
        <title>Draft genome sequence of Dolichospermum planctonicum NIES-80.</title>
        <authorList>
            <person name="Yamaguchi H."/>
            <person name="Suzuki S."/>
            <person name="Kawachi M."/>
        </authorList>
    </citation>
    <scope>NUCLEOTIDE SEQUENCE [LARGE SCALE GENOMIC DNA]</scope>
    <source>
        <strain evidence="2">NIES-80</strain>
    </source>
</reference>
<dbReference type="Proteomes" id="UP000299367">
    <property type="component" value="Unassembled WGS sequence"/>
</dbReference>
<dbReference type="RefSeq" id="WP_137907496.1">
    <property type="nucleotide sequence ID" value="NZ_BJCF01000012.1"/>
</dbReference>
<accession>A0A480A9R2</accession>
<dbReference type="AlphaFoldDB" id="A0A480A9R2"/>
<comment type="caution">
    <text evidence="1">The sequence shown here is derived from an EMBL/GenBank/DDBJ whole genome shotgun (WGS) entry which is preliminary data.</text>
</comment>
<gene>
    <name evidence="1" type="ORF">NIES80_15120</name>
</gene>
<name>A0A480A9R2_9CYAN</name>
<proteinExistence type="predicted"/>
<sequence>MDKIKLIDCTLRDGGYYNEWDFNPQLIKEYLQAMSAISVDYVELGFRSFNRKGFKGGCAYTMENFISQFDIPENLKIGVMVNGSELVKHPDGVVGGLGHLFKPASKSLVTLVRIVKNFMRNKSRDNYKSCLWSDPSKTNV</sequence>
<evidence type="ECO:0000313" key="2">
    <source>
        <dbReference type="Proteomes" id="UP000299367"/>
    </source>
</evidence>
<evidence type="ECO:0008006" key="3">
    <source>
        <dbReference type="Google" id="ProtNLM"/>
    </source>
</evidence>
<dbReference type="OrthoDB" id="9804858at2"/>
<protein>
    <recommendedName>
        <fullName evidence="3">Pyruvate carboxyltransferase</fullName>
    </recommendedName>
</protein>